<comment type="caution">
    <text evidence="7">The sequence shown here is derived from an EMBL/GenBank/DDBJ whole genome shotgun (WGS) entry which is preliminary data.</text>
</comment>
<dbReference type="SUPFAM" id="SSF53850">
    <property type="entry name" value="Periplasmic binding protein-like II"/>
    <property type="match status" value="1"/>
</dbReference>
<dbReference type="Gene3D" id="3.40.190.10">
    <property type="entry name" value="Periplasmic binding protein-like II"/>
    <property type="match status" value="1"/>
</dbReference>
<organism evidence="7 8">
    <name type="scientific">Actinocrinis puniceicyclus</name>
    <dbReference type="NCBI Taxonomy" id="977794"/>
    <lineage>
        <taxon>Bacteria</taxon>
        <taxon>Bacillati</taxon>
        <taxon>Actinomycetota</taxon>
        <taxon>Actinomycetes</taxon>
        <taxon>Catenulisporales</taxon>
        <taxon>Actinospicaceae</taxon>
        <taxon>Actinocrinis</taxon>
    </lineage>
</organism>
<keyword evidence="4" id="KW-0564">Palmitate</keyword>
<sequence length="436" mass="45704">MKLSRAVTTAACGLAALALAAGCSSSGGSAPASSGANQKVDLTFWSWVPNMDRIVAAWNQAHPDIQVTFTKAAGGDAELTKLLTSGKAKTMPDIAQVEYQSLPTMVSNNYLADISKYVDGVRSDYPDGLWNQVTLGTGAVYGVPQDAAPLAFFYRTDLFKKYNLTPPATWAQYQSEAGQLHRANPSVYLGDTATTDGGLFSGLTQQAGAKWWSAKGDSWTVGIDSPASRKVASYWGALVKQGAVDNKTAWTADWSKALDNGTYLSWIAAVWAPGTLASEAADTSGKWAMAALPQWNAGDQVTGSWGGSATSVTADSKHPQQAAQFITWLNHESQGTDLLVTDGSVYPASLAAESGSALAVPSFVSGQSDFYTQAKQYSKEAATATWGPDVNVAYSAFSDAFGAAATNKGDFLAALATVQQKVVADMRTNGFTVSGG</sequence>
<dbReference type="RefSeq" id="WP_211466690.1">
    <property type="nucleotide sequence ID" value="NZ_JAGSXH010000022.1"/>
</dbReference>
<proteinExistence type="predicted"/>
<dbReference type="InterPro" id="IPR006059">
    <property type="entry name" value="SBP"/>
</dbReference>
<dbReference type="PROSITE" id="PS51257">
    <property type="entry name" value="PROKAR_LIPOPROTEIN"/>
    <property type="match status" value="1"/>
</dbReference>
<accession>A0A8J7WKX9</accession>
<evidence type="ECO:0000313" key="7">
    <source>
        <dbReference type="EMBL" id="MBS2963213.1"/>
    </source>
</evidence>
<dbReference type="Proteomes" id="UP000677913">
    <property type="component" value="Unassembled WGS sequence"/>
</dbReference>
<keyword evidence="1" id="KW-1003">Cell membrane</keyword>
<evidence type="ECO:0000256" key="4">
    <source>
        <dbReference type="ARBA" id="ARBA00023139"/>
    </source>
</evidence>
<gene>
    <name evidence="7" type="ORF">KGA66_09160</name>
</gene>
<protein>
    <submittedName>
        <fullName evidence="7">Extracellular solute-binding protein</fullName>
    </submittedName>
</protein>
<dbReference type="EMBL" id="JAGSXH010000022">
    <property type="protein sequence ID" value="MBS2963213.1"/>
    <property type="molecule type" value="Genomic_DNA"/>
</dbReference>
<dbReference type="AlphaFoldDB" id="A0A8J7WKX9"/>
<evidence type="ECO:0000256" key="3">
    <source>
        <dbReference type="ARBA" id="ARBA00023136"/>
    </source>
</evidence>
<name>A0A8J7WKX9_9ACTN</name>
<keyword evidence="3" id="KW-0472">Membrane</keyword>
<evidence type="ECO:0000313" key="8">
    <source>
        <dbReference type="Proteomes" id="UP000677913"/>
    </source>
</evidence>
<evidence type="ECO:0000256" key="2">
    <source>
        <dbReference type="ARBA" id="ARBA00022729"/>
    </source>
</evidence>
<keyword evidence="2 6" id="KW-0732">Signal</keyword>
<evidence type="ECO:0000256" key="1">
    <source>
        <dbReference type="ARBA" id="ARBA00022475"/>
    </source>
</evidence>
<keyword evidence="5" id="KW-0449">Lipoprotein</keyword>
<dbReference type="PANTHER" id="PTHR43649:SF33">
    <property type="entry name" value="POLYGALACTURONAN_RHAMNOGALACTURONAN-BINDING PROTEIN YTCQ"/>
    <property type="match status" value="1"/>
</dbReference>
<dbReference type="Pfam" id="PF01547">
    <property type="entry name" value="SBP_bac_1"/>
    <property type="match status" value="1"/>
</dbReference>
<evidence type="ECO:0000256" key="6">
    <source>
        <dbReference type="SAM" id="SignalP"/>
    </source>
</evidence>
<feature type="signal peptide" evidence="6">
    <location>
        <begin position="1"/>
        <end position="20"/>
    </location>
</feature>
<dbReference type="PANTHER" id="PTHR43649">
    <property type="entry name" value="ARABINOSE-BINDING PROTEIN-RELATED"/>
    <property type="match status" value="1"/>
</dbReference>
<reference evidence="7" key="1">
    <citation type="submission" date="2021-04" db="EMBL/GenBank/DDBJ databases">
        <title>Genome based classification of Actinospica acidithermotolerans sp. nov., an actinobacterium isolated from an Indonesian hot spring.</title>
        <authorList>
            <person name="Kusuma A.B."/>
            <person name="Putra K.E."/>
            <person name="Nafisah S."/>
            <person name="Loh J."/>
            <person name="Nouioui I."/>
            <person name="Goodfellow M."/>
        </authorList>
    </citation>
    <scope>NUCLEOTIDE SEQUENCE</scope>
    <source>
        <strain evidence="7">DSM 45618</strain>
    </source>
</reference>
<dbReference type="InterPro" id="IPR050490">
    <property type="entry name" value="Bact_solute-bd_prot1"/>
</dbReference>
<keyword evidence="8" id="KW-1185">Reference proteome</keyword>
<feature type="chain" id="PRO_5039291430" evidence="6">
    <location>
        <begin position="21"/>
        <end position="436"/>
    </location>
</feature>
<evidence type="ECO:0000256" key="5">
    <source>
        <dbReference type="ARBA" id="ARBA00023288"/>
    </source>
</evidence>